<dbReference type="EMBL" id="JACPRF010000431">
    <property type="protein sequence ID" value="MBI2878012.1"/>
    <property type="molecule type" value="Genomic_DNA"/>
</dbReference>
<organism evidence="2 3">
    <name type="scientific">Tectimicrobiota bacterium</name>
    <dbReference type="NCBI Taxonomy" id="2528274"/>
    <lineage>
        <taxon>Bacteria</taxon>
        <taxon>Pseudomonadati</taxon>
        <taxon>Nitrospinota/Tectimicrobiota group</taxon>
        <taxon>Candidatus Tectimicrobiota</taxon>
    </lineage>
</organism>
<protein>
    <submittedName>
        <fullName evidence="2">DUF2304 domain-containing protein</fullName>
    </submittedName>
</protein>
<name>A0A932CRF2_UNCTE</name>
<keyword evidence="1" id="KW-1133">Transmembrane helix</keyword>
<dbReference type="Proteomes" id="UP000769766">
    <property type="component" value="Unassembled WGS sequence"/>
</dbReference>
<evidence type="ECO:0000256" key="1">
    <source>
        <dbReference type="SAM" id="Phobius"/>
    </source>
</evidence>
<reference evidence="2" key="1">
    <citation type="submission" date="2020-07" db="EMBL/GenBank/DDBJ databases">
        <title>Huge and variable diversity of episymbiotic CPR bacteria and DPANN archaea in groundwater ecosystems.</title>
        <authorList>
            <person name="He C.Y."/>
            <person name="Keren R."/>
            <person name="Whittaker M."/>
            <person name="Farag I.F."/>
            <person name="Doudna J."/>
            <person name="Cate J.H.D."/>
            <person name="Banfield J.F."/>
        </authorList>
    </citation>
    <scope>NUCLEOTIDE SEQUENCE</scope>
    <source>
        <strain evidence="2">NC_groundwater_672_Ag_B-0.1um_62_36</strain>
    </source>
</reference>
<feature type="transmembrane region" description="Helical" evidence="1">
    <location>
        <begin position="68"/>
        <end position="88"/>
    </location>
</feature>
<keyword evidence="1" id="KW-0812">Transmembrane</keyword>
<dbReference type="Pfam" id="PF10066">
    <property type="entry name" value="DUF2304"/>
    <property type="match status" value="1"/>
</dbReference>
<evidence type="ECO:0000313" key="2">
    <source>
        <dbReference type="EMBL" id="MBI2878012.1"/>
    </source>
</evidence>
<proteinExistence type="predicted"/>
<dbReference type="InterPro" id="IPR019277">
    <property type="entry name" value="DUF2304"/>
</dbReference>
<evidence type="ECO:0000313" key="3">
    <source>
        <dbReference type="Proteomes" id="UP000769766"/>
    </source>
</evidence>
<feature type="transmembrane region" description="Helical" evidence="1">
    <location>
        <begin position="30"/>
        <end position="48"/>
    </location>
</feature>
<feature type="transmembrane region" description="Helical" evidence="1">
    <location>
        <begin position="6"/>
        <end position="23"/>
    </location>
</feature>
<keyword evidence="1" id="KW-0472">Membrane</keyword>
<sequence length="121" mass="13692">MERIQILSIAMSLVVLYVILSFVRKEHLRVEYSILWVAAAVGMLLFAASPRLLGGLSGLVGIYYPPSTLFLIFSVFYLVMLFHLSIIISRSKESNKRLAQMVGLLQWRIERLEKELGGPHG</sequence>
<comment type="caution">
    <text evidence="2">The sequence shown here is derived from an EMBL/GenBank/DDBJ whole genome shotgun (WGS) entry which is preliminary data.</text>
</comment>
<dbReference type="AlphaFoldDB" id="A0A932CRF2"/>
<gene>
    <name evidence="2" type="ORF">HYY20_14135</name>
</gene>
<accession>A0A932CRF2</accession>